<gene>
    <name evidence="1" type="ORF">NPIL_182121</name>
</gene>
<dbReference type="OrthoDB" id="7666874at2759"/>
<accession>A0A8X6PNG8</accession>
<dbReference type="Proteomes" id="UP000887013">
    <property type="component" value="Unassembled WGS sequence"/>
</dbReference>
<protein>
    <submittedName>
        <fullName evidence="1">Uncharacterized protein</fullName>
    </submittedName>
</protein>
<reference evidence="1" key="1">
    <citation type="submission" date="2020-08" db="EMBL/GenBank/DDBJ databases">
        <title>Multicomponent nature underlies the extraordinary mechanical properties of spider dragline silk.</title>
        <authorList>
            <person name="Kono N."/>
            <person name="Nakamura H."/>
            <person name="Mori M."/>
            <person name="Yoshida Y."/>
            <person name="Ohtoshi R."/>
            <person name="Malay A.D."/>
            <person name="Moran D.A.P."/>
            <person name="Tomita M."/>
            <person name="Numata K."/>
            <person name="Arakawa K."/>
        </authorList>
    </citation>
    <scope>NUCLEOTIDE SEQUENCE</scope>
</reference>
<organism evidence="1 2">
    <name type="scientific">Nephila pilipes</name>
    <name type="common">Giant wood spider</name>
    <name type="synonym">Nephila maculata</name>
    <dbReference type="NCBI Taxonomy" id="299642"/>
    <lineage>
        <taxon>Eukaryota</taxon>
        <taxon>Metazoa</taxon>
        <taxon>Ecdysozoa</taxon>
        <taxon>Arthropoda</taxon>
        <taxon>Chelicerata</taxon>
        <taxon>Arachnida</taxon>
        <taxon>Araneae</taxon>
        <taxon>Araneomorphae</taxon>
        <taxon>Entelegynae</taxon>
        <taxon>Araneoidea</taxon>
        <taxon>Nephilidae</taxon>
        <taxon>Nephila</taxon>
    </lineage>
</organism>
<name>A0A8X6PNG8_NEPPI</name>
<proteinExistence type="predicted"/>
<dbReference type="AlphaFoldDB" id="A0A8X6PNG8"/>
<comment type="caution">
    <text evidence="1">The sequence shown here is derived from an EMBL/GenBank/DDBJ whole genome shotgun (WGS) entry which is preliminary data.</text>
</comment>
<keyword evidence="2" id="KW-1185">Reference proteome</keyword>
<evidence type="ECO:0000313" key="2">
    <source>
        <dbReference type="Proteomes" id="UP000887013"/>
    </source>
</evidence>
<dbReference type="EMBL" id="BMAW01071254">
    <property type="protein sequence ID" value="GFT77230.1"/>
    <property type="molecule type" value="Genomic_DNA"/>
</dbReference>
<evidence type="ECO:0000313" key="1">
    <source>
        <dbReference type="EMBL" id="GFT77230.1"/>
    </source>
</evidence>
<sequence length="102" mass="11776">MSLEHLALVRTAVNVYRTPEFSALEKGGETPMSGMPSKKWESLEKKKLPKLKNCSKLLKRVSNSMRPLSEEANNWRADHFFHFGITVFPTVNRLSLEIEWND</sequence>